<dbReference type="Pfam" id="PF00001">
    <property type="entry name" value="7tm_1"/>
    <property type="match status" value="1"/>
</dbReference>
<evidence type="ECO:0000256" key="7">
    <source>
        <dbReference type="ARBA" id="ARBA00023224"/>
    </source>
</evidence>
<dbReference type="Proteomes" id="UP000749559">
    <property type="component" value="Unassembled WGS sequence"/>
</dbReference>
<evidence type="ECO:0000256" key="6">
    <source>
        <dbReference type="ARBA" id="ARBA00023170"/>
    </source>
</evidence>
<evidence type="ECO:0000256" key="1">
    <source>
        <dbReference type="ARBA" id="ARBA00004141"/>
    </source>
</evidence>
<comment type="caution">
    <text evidence="9">The sequence shown here is derived from an EMBL/GenBank/DDBJ whole genome shotgun (WGS) entry which is preliminary data.</text>
</comment>
<evidence type="ECO:0000313" key="9">
    <source>
        <dbReference type="EMBL" id="CAH1776164.1"/>
    </source>
</evidence>
<proteinExistence type="inferred from homology"/>
<keyword evidence="4 8" id="KW-0297">G-protein coupled receptor</keyword>
<dbReference type="OrthoDB" id="9990906at2759"/>
<dbReference type="SUPFAM" id="SSF81321">
    <property type="entry name" value="Family A G protein-coupled receptor-like"/>
    <property type="match status" value="1"/>
</dbReference>
<dbReference type="PRINTS" id="PR00237">
    <property type="entry name" value="GPCRRHODOPSN"/>
</dbReference>
<gene>
    <name evidence="9" type="ORF">OFUS_LOCUS3369</name>
</gene>
<dbReference type="CDD" id="cd14978">
    <property type="entry name" value="7tmA_FMRFamide_R-like"/>
    <property type="match status" value="1"/>
</dbReference>
<dbReference type="PROSITE" id="PS00237">
    <property type="entry name" value="G_PROTEIN_RECEP_F1_1"/>
    <property type="match status" value="1"/>
</dbReference>
<dbReference type="InterPro" id="IPR017452">
    <property type="entry name" value="GPCR_Rhodpsn_7TM"/>
</dbReference>
<dbReference type="EMBL" id="CAIIXF020000001">
    <property type="protein sequence ID" value="CAH1776164.1"/>
    <property type="molecule type" value="Genomic_DNA"/>
</dbReference>
<keyword evidence="10" id="KW-1185">Reference proteome</keyword>
<evidence type="ECO:0000256" key="8">
    <source>
        <dbReference type="RuleBase" id="RU000688"/>
    </source>
</evidence>
<comment type="similarity">
    <text evidence="8">Belongs to the G-protein coupled receptor 1 family.</text>
</comment>
<organism evidence="9 10">
    <name type="scientific">Owenia fusiformis</name>
    <name type="common">Polychaete worm</name>
    <dbReference type="NCBI Taxonomy" id="6347"/>
    <lineage>
        <taxon>Eukaryota</taxon>
        <taxon>Metazoa</taxon>
        <taxon>Spiralia</taxon>
        <taxon>Lophotrochozoa</taxon>
        <taxon>Annelida</taxon>
        <taxon>Polychaeta</taxon>
        <taxon>Sedentaria</taxon>
        <taxon>Canalipalpata</taxon>
        <taxon>Sabellida</taxon>
        <taxon>Oweniida</taxon>
        <taxon>Oweniidae</taxon>
        <taxon>Owenia</taxon>
    </lineage>
</organism>
<accession>A0A8J1XP25</accession>
<keyword evidence="6 8" id="KW-0675">Receptor</keyword>
<protein>
    <submittedName>
        <fullName evidence="9">Uncharacterized protein</fullName>
    </submittedName>
</protein>
<dbReference type="PANTHER" id="PTHR24243">
    <property type="entry name" value="G-PROTEIN COUPLED RECEPTOR"/>
    <property type="match status" value="1"/>
</dbReference>
<evidence type="ECO:0000256" key="5">
    <source>
        <dbReference type="ARBA" id="ARBA00023136"/>
    </source>
</evidence>
<dbReference type="Gene3D" id="1.20.1070.10">
    <property type="entry name" value="Rhodopsin 7-helix transmembrane proteins"/>
    <property type="match status" value="1"/>
</dbReference>
<keyword evidence="2 8" id="KW-0812">Transmembrane</keyword>
<reference evidence="9" key="1">
    <citation type="submission" date="2022-03" db="EMBL/GenBank/DDBJ databases">
        <authorList>
            <person name="Martin C."/>
        </authorList>
    </citation>
    <scope>NUCLEOTIDE SEQUENCE</scope>
</reference>
<evidence type="ECO:0000256" key="4">
    <source>
        <dbReference type="ARBA" id="ARBA00023040"/>
    </source>
</evidence>
<keyword evidence="3" id="KW-1133">Transmembrane helix</keyword>
<dbReference type="AlphaFoldDB" id="A0A8J1XP25"/>
<evidence type="ECO:0000313" key="10">
    <source>
        <dbReference type="Proteomes" id="UP000749559"/>
    </source>
</evidence>
<sequence>MEYLLNISLISDVLFKNLYEDDLSAEGDIGLTFLDYESTEENSLFEKFPNDYETTFDKDLEHHCTMARLLRGLFTYGSSNESDSSSLPGTNMNLTCNFSFGNPGNYSFTRDFSVADPLVLKIGRLFYSYMTPVIILIGLVGNSLSLKVFTSSRMRKQSSSFYLSSLSASDLMILLFYVFPSWLKEAIPFILSNRHTSTDILGYEGVCHTFVYLAYVFRFISVWLITIFTIERYIGICHPLRRREICTRACAKRGIVSLVLASLTLFLVKPFISGIFETVPGSGVRKCTSNPRFKYPSFVFDSSFAVLTTLVPFIVIVCLNTVIVKKVLQHKRQQKIDGIKKENTIKIEFTFILLAISTCFITLNLPYFVTWCRKFELSEFISKETFSLITKLDTYKRIQGMVLITQTIFYMNYCANFFLYSLTGRYFRRELRNLFLSLRRSPSTRRSSRSSYTHTFSRISQSSKASTKHTWV</sequence>
<dbReference type="PROSITE" id="PS50262">
    <property type="entry name" value="G_PROTEIN_RECEP_F1_2"/>
    <property type="match status" value="1"/>
</dbReference>
<evidence type="ECO:0000256" key="3">
    <source>
        <dbReference type="ARBA" id="ARBA00022989"/>
    </source>
</evidence>
<comment type="subcellular location">
    <subcellularLocation>
        <location evidence="1">Membrane</location>
        <topology evidence="1">Multi-pass membrane protein</topology>
    </subcellularLocation>
</comment>
<dbReference type="GO" id="GO:0004930">
    <property type="term" value="F:G protein-coupled receptor activity"/>
    <property type="evidence" value="ECO:0007669"/>
    <property type="project" value="UniProtKB-KW"/>
</dbReference>
<dbReference type="GO" id="GO:0005886">
    <property type="term" value="C:plasma membrane"/>
    <property type="evidence" value="ECO:0007669"/>
    <property type="project" value="TreeGrafter"/>
</dbReference>
<keyword evidence="5" id="KW-0472">Membrane</keyword>
<dbReference type="PANTHER" id="PTHR24243:SF230">
    <property type="entry name" value="G-PROTEIN COUPLED RECEPTORS FAMILY 1 PROFILE DOMAIN-CONTAINING PROTEIN"/>
    <property type="match status" value="1"/>
</dbReference>
<name>A0A8J1XP25_OWEFU</name>
<dbReference type="InterPro" id="IPR000276">
    <property type="entry name" value="GPCR_Rhodpsn"/>
</dbReference>
<evidence type="ECO:0000256" key="2">
    <source>
        <dbReference type="ARBA" id="ARBA00022692"/>
    </source>
</evidence>
<keyword evidence="7 8" id="KW-0807">Transducer</keyword>